<protein>
    <recommendedName>
        <fullName evidence="3">Lipoprotein</fullName>
    </recommendedName>
</protein>
<dbReference type="RefSeq" id="WP_120035321.1">
    <property type="nucleotide sequence ID" value="NZ_QVMU01000036.1"/>
</dbReference>
<dbReference type="Proteomes" id="UP000273252">
    <property type="component" value="Unassembled WGS sequence"/>
</dbReference>
<proteinExistence type="predicted"/>
<dbReference type="OrthoDB" id="5348860at2"/>
<accession>A0A3A6QH05</accession>
<reference evidence="1 2" key="1">
    <citation type="submission" date="2018-08" db="EMBL/GenBank/DDBJ databases">
        <title>Vibrio isolated from the Eastern China Marginal Seas.</title>
        <authorList>
            <person name="Li Y."/>
        </authorList>
    </citation>
    <scope>NUCLEOTIDE SEQUENCE [LARGE SCALE GENOMIC DNA]</scope>
    <source>
        <strain evidence="1 2">BEI233</strain>
    </source>
</reference>
<dbReference type="AlphaFoldDB" id="A0A3A6QH05"/>
<keyword evidence="2" id="KW-1185">Reference proteome</keyword>
<organism evidence="1 2">
    <name type="scientific">Vibrio sinensis</name>
    <dbReference type="NCBI Taxonomy" id="2302434"/>
    <lineage>
        <taxon>Bacteria</taxon>
        <taxon>Pseudomonadati</taxon>
        <taxon>Pseudomonadota</taxon>
        <taxon>Gammaproteobacteria</taxon>
        <taxon>Vibrionales</taxon>
        <taxon>Vibrionaceae</taxon>
        <taxon>Vibrio</taxon>
    </lineage>
</organism>
<name>A0A3A6QH05_9VIBR</name>
<gene>
    <name evidence="1" type="ORF">DZ860_22055</name>
</gene>
<comment type="caution">
    <text evidence="1">The sequence shown here is derived from an EMBL/GenBank/DDBJ whole genome shotgun (WGS) entry which is preliminary data.</text>
</comment>
<evidence type="ECO:0000313" key="1">
    <source>
        <dbReference type="EMBL" id="RJX65289.1"/>
    </source>
</evidence>
<evidence type="ECO:0008006" key="3">
    <source>
        <dbReference type="Google" id="ProtNLM"/>
    </source>
</evidence>
<dbReference type="EMBL" id="QVMU01000036">
    <property type="protein sequence ID" value="RJX65289.1"/>
    <property type="molecule type" value="Genomic_DNA"/>
</dbReference>
<evidence type="ECO:0000313" key="2">
    <source>
        <dbReference type="Proteomes" id="UP000273252"/>
    </source>
</evidence>
<dbReference type="PROSITE" id="PS51257">
    <property type="entry name" value="PROKAR_LIPOPROTEIN"/>
    <property type="match status" value="1"/>
</dbReference>
<sequence length="513" mass="57466">MKALKTPVTLITLLALQACSIIDNNPLSPKEMPISMANLDQPKSVKAQTFMMRGEVILGHEVRSIQPCGSSAQFWLDLPADKFQQGMKLLSTPYQPIYGEFIGHLTSPPKQGLSADYQAQFIVEQVNLLSTEGGNRCEKQAQPTKAFGTEPFWSVAFQDEQLIFSQPGATKQTFPITTSRLQKDQRQYRLDSGELILNQGSCIDNMSDSLYGWSATFTQGKQKYQGCATLSNQDATQSWVGLYQTQDEISDDFNVSLKINPDHTASTTYTYNDGSNTTERGYWQQLNSKQIQVVMTHHQQQYLVSERLFERENGQLHSDKEKVGNVVYPIANGGLTVVKQHPTDSIASMSDNTQTLSALAIPSKANFNAKVDQTLRNYLQINNTDPDDTRYRWLTYDLNGDGQEELLVQLNWCGSGGCTLLIFDNEQQQWRFNSRITLVQTPLNLGTNTHDKWQDLVLFVRGGGAEPNQHILRYNGSHYPLNPSVAPVATLDEISQVQLFSDGLTPFQEGVKL</sequence>